<name>A0A6A5XK62_9PLEO</name>
<keyword evidence="1" id="KW-1133">Transmembrane helix</keyword>
<evidence type="ECO:0000313" key="3">
    <source>
        <dbReference type="Proteomes" id="UP000799778"/>
    </source>
</evidence>
<feature type="transmembrane region" description="Helical" evidence="1">
    <location>
        <begin position="75"/>
        <end position="98"/>
    </location>
</feature>
<keyword evidence="1" id="KW-0812">Transmembrane</keyword>
<dbReference type="RefSeq" id="XP_033382007.1">
    <property type="nucleotide sequence ID" value="XM_033522298.1"/>
</dbReference>
<dbReference type="EMBL" id="ML978071">
    <property type="protein sequence ID" value="KAF2013668.1"/>
    <property type="molecule type" value="Genomic_DNA"/>
</dbReference>
<reference evidence="2" key="1">
    <citation type="journal article" date="2020" name="Stud. Mycol.">
        <title>101 Dothideomycetes genomes: a test case for predicting lifestyles and emergence of pathogens.</title>
        <authorList>
            <person name="Haridas S."/>
            <person name="Albert R."/>
            <person name="Binder M."/>
            <person name="Bloem J."/>
            <person name="Labutti K."/>
            <person name="Salamov A."/>
            <person name="Andreopoulos B."/>
            <person name="Baker S."/>
            <person name="Barry K."/>
            <person name="Bills G."/>
            <person name="Bluhm B."/>
            <person name="Cannon C."/>
            <person name="Castanera R."/>
            <person name="Culley D."/>
            <person name="Daum C."/>
            <person name="Ezra D."/>
            <person name="Gonzalez J."/>
            <person name="Henrissat B."/>
            <person name="Kuo A."/>
            <person name="Liang C."/>
            <person name="Lipzen A."/>
            <person name="Lutzoni F."/>
            <person name="Magnuson J."/>
            <person name="Mondo S."/>
            <person name="Nolan M."/>
            <person name="Ohm R."/>
            <person name="Pangilinan J."/>
            <person name="Park H.-J."/>
            <person name="Ramirez L."/>
            <person name="Alfaro M."/>
            <person name="Sun H."/>
            <person name="Tritt A."/>
            <person name="Yoshinaga Y."/>
            <person name="Zwiers L.-H."/>
            <person name="Turgeon B."/>
            <person name="Goodwin S."/>
            <person name="Spatafora J."/>
            <person name="Crous P."/>
            <person name="Grigoriev I."/>
        </authorList>
    </citation>
    <scope>NUCLEOTIDE SEQUENCE</scope>
    <source>
        <strain evidence="2">CBS 175.79</strain>
    </source>
</reference>
<proteinExistence type="predicted"/>
<keyword evidence="3" id="KW-1185">Reference proteome</keyword>
<keyword evidence="1" id="KW-0472">Membrane</keyword>
<feature type="transmembrane region" description="Helical" evidence="1">
    <location>
        <begin position="46"/>
        <end position="69"/>
    </location>
</feature>
<dbReference type="AlphaFoldDB" id="A0A6A5XK62"/>
<evidence type="ECO:0000313" key="2">
    <source>
        <dbReference type="EMBL" id="KAF2013668.1"/>
    </source>
</evidence>
<evidence type="ECO:0000256" key="1">
    <source>
        <dbReference type="SAM" id="Phobius"/>
    </source>
</evidence>
<accession>A0A6A5XK62</accession>
<protein>
    <submittedName>
        <fullName evidence="2">Uncharacterized protein</fullName>
    </submittedName>
</protein>
<sequence length="201" mass="22854">MSLRRLLLFGVMSFFIAIIIPKALGRIHVLKFLGRRFVSLSLNRSLLLSDPLLHVCCSLFIVVMYGFHFRMHPSSLFYCLSIIFVNCLLFLIVMFGAYSRIYLSSIFLGLSRSSMFAAHREVTFGARFRNHTSSLSFEGPNSPCLLLTVLCYDGWCSLSRSFVVALLFTRQNKLTHVTISWLPNQHHPPTSHVNTSTSLLT</sequence>
<dbReference type="GeneID" id="54279695"/>
<gene>
    <name evidence="2" type="ORF">BU24DRAFT_242617</name>
</gene>
<dbReference type="Proteomes" id="UP000799778">
    <property type="component" value="Unassembled WGS sequence"/>
</dbReference>
<organism evidence="2 3">
    <name type="scientific">Aaosphaeria arxii CBS 175.79</name>
    <dbReference type="NCBI Taxonomy" id="1450172"/>
    <lineage>
        <taxon>Eukaryota</taxon>
        <taxon>Fungi</taxon>
        <taxon>Dikarya</taxon>
        <taxon>Ascomycota</taxon>
        <taxon>Pezizomycotina</taxon>
        <taxon>Dothideomycetes</taxon>
        <taxon>Pleosporomycetidae</taxon>
        <taxon>Pleosporales</taxon>
        <taxon>Pleosporales incertae sedis</taxon>
        <taxon>Aaosphaeria</taxon>
    </lineage>
</organism>
<feature type="transmembrane region" description="Helical" evidence="1">
    <location>
        <begin position="6"/>
        <end position="25"/>
    </location>
</feature>